<evidence type="ECO:0000259" key="2">
    <source>
        <dbReference type="Pfam" id="PF00583"/>
    </source>
</evidence>
<evidence type="ECO:0000313" key="3">
    <source>
        <dbReference type="EMBL" id="CAP70269.1"/>
    </source>
</evidence>
<dbReference type="OrthoDB" id="5343688at2759"/>
<dbReference type="RefSeq" id="XP_001909137.1">
    <property type="nucleotide sequence ID" value="XM_001909102.1"/>
</dbReference>
<dbReference type="InterPro" id="IPR000182">
    <property type="entry name" value="GNAT_dom"/>
</dbReference>
<dbReference type="Gene3D" id="3.40.630.30">
    <property type="match status" value="1"/>
</dbReference>
<organism evidence="3">
    <name type="scientific">Podospora anserina (strain S / ATCC MYA-4624 / DSM 980 / FGSC 10383)</name>
    <name type="common">Pleurage anserina</name>
    <dbReference type="NCBI Taxonomy" id="515849"/>
    <lineage>
        <taxon>Eukaryota</taxon>
        <taxon>Fungi</taxon>
        <taxon>Dikarya</taxon>
        <taxon>Ascomycota</taxon>
        <taxon>Pezizomycotina</taxon>
        <taxon>Sordariomycetes</taxon>
        <taxon>Sordariomycetidae</taxon>
        <taxon>Sordariales</taxon>
        <taxon>Podosporaceae</taxon>
        <taxon>Podospora</taxon>
        <taxon>Podospora anserina</taxon>
    </lineage>
</organism>
<evidence type="ECO:0000313" key="5">
    <source>
        <dbReference type="Proteomes" id="UP000001197"/>
    </source>
</evidence>
<reference evidence="3 5" key="1">
    <citation type="journal article" date="2008" name="Genome Biol.">
        <title>The genome sequence of the model ascomycete fungus Podospora anserina.</title>
        <authorList>
            <person name="Espagne E."/>
            <person name="Lespinet O."/>
            <person name="Malagnac F."/>
            <person name="Da Silva C."/>
            <person name="Jaillon O."/>
            <person name="Porcel B.M."/>
            <person name="Couloux A."/>
            <person name="Aury J.-M."/>
            <person name="Segurens B."/>
            <person name="Poulain J."/>
            <person name="Anthouard V."/>
            <person name="Grossetete S."/>
            <person name="Khalili H."/>
            <person name="Coppin E."/>
            <person name="Dequard-Chablat M."/>
            <person name="Picard M."/>
            <person name="Contamine V."/>
            <person name="Arnaise S."/>
            <person name="Bourdais A."/>
            <person name="Berteaux-Lecellier V."/>
            <person name="Gautheret D."/>
            <person name="de Vries R.P."/>
            <person name="Battaglia E."/>
            <person name="Coutinho P.M."/>
            <person name="Danchin E.G.J."/>
            <person name="Henrissat B."/>
            <person name="El Khoury R."/>
            <person name="Sainsard-Chanet A."/>
            <person name="Boivin A."/>
            <person name="Pinan-Lucarre B."/>
            <person name="Sellem C.H."/>
            <person name="Debuchy R."/>
            <person name="Wincker P."/>
            <person name="Weissenbach J."/>
            <person name="Silar P."/>
        </authorList>
    </citation>
    <scope>NUCLEOTIDE SEQUENCE [LARGE SCALE GENOMIC DNA]</scope>
    <source>
        <strain evidence="5">S / ATCC MYA-4624 / DSM 980 / FGSC 10383</strain>
        <strain evidence="3">S mat+</strain>
    </source>
</reference>
<dbReference type="InterPro" id="IPR016181">
    <property type="entry name" value="Acyl_CoA_acyltransferase"/>
</dbReference>
<dbReference type="Pfam" id="PF00583">
    <property type="entry name" value="Acetyltransf_1"/>
    <property type="match status" value="1"/>
</dbReference>
<accession>B2AZF5</accession>
<dbReference type="Proteomes" id="UP000001197">
    <property type="component" value="Chromosome 3"/>
</dbReference>
<sequence length="518" mass="57584">MFDIVPSLGRGEIHRAGPCISKTRLTIFLCFIFPHFRRTTPLHHCRPRPCFSDSMKSSTYGYAYSVYDMDGSPQAVTELDLSACHPNSIVDRINAMPALKTSTVTFNIAPRLSCLWRFVPLSHLDFSRDTLLPWERKISKGGNQKSRCGASFNPTHQAPTAMSTRNITVTFPIQPRFFTSLKLLTKHLDQKHQTYIFMSIAFFTFLRANLVLPHSAMSSNPSTPNLAPSSLRRSPPTPQSHSRPATPIPTTTLDEEDEIPPLTLEVLTSKPDKTAALKLIADSIAQQRQTASSHIITHPLPLSSLIATLAITYHFFLSSSDLGTKLMILSSLVTTYLLTVRYLTSPFIRLAESITPSFLGSDSPEDQDTVIACRYGGEIIGVTVLHISRPAGQSDPNFKRHKQRGSLSSFKGGKGVIRAWTVKSRYRGKGLGGDMLREAVRLTKERCGRDGEVGFARGHANAGLIPVGGRGEDNRQGDREEEMVLPEWLNRGWLRRSERKAAQALERVVSEFGNGKRR</sequence>
<dbReference type="eggNOG" id="ENOG502SMXQ">
    <property type="taxonomic scope" value="Eukaryota"/>
</dbReference>
<dbReference type="EMBL" id="FO904938">
    <property type="protein sequence ID" value="CDP26863.1"/>
    <property type="molecule type" value="Genomic_DNA"/>
</dbReference>
<dbReference type="SUPFAM" id="SSF55729">
    <property type="entry name" value="Acyl-CoA N-acyltransferases (Nat)"/>
    <property type="match status" value="1"/>
</dbReference>
<name>B2AZF5_PODAN</name>
<keyword evidence="5" id="KW-1185">Reference proteome</keyword>
<dbReference type="GeneID" id="6194143"/>
<dbReference type="GO" id="GO:0016747">
    <property type="term" value="F:acyltransferase activity, transferring groups other than amino-acyl groups"/>
    <property type="evidence" value="ECO:0007669"/>
    <property type="project" value="InterPro"/>
</dbReference>
<dbReference type="KEGG" id="pan:PODANSg6172"/>
<proteinExistence type="predicted"/>
<dbReference type="EMBL" id="CU638743">
    <property type="protein sequence ID" value="CAP70269.1"/>
    <property type="molecule type" value="Genomic_DNA"/>
</dbReference>
<evidence type="ECO:0000256" key="1">
    <source>
        <dbReference type="SAM" id="MobiDB-lite"/>
    </source>
</evidence>
<dbReference type="AlphaFoldDB" id="B2AZF5"/>
<reference evidence="5" key="3">
    <citation type="journal article" date="2014" name="Genetics">
        <title>Maintaining two mating types: Structure of the mating type locus and its role in heterokaryosis in Podospora anserina.</title>
        <authorList>
            <person name="Grognet P."/>
            <person name="Bidard F."/>
            <person name="Kuchly C."/>
            <person name="Tong L.C.H."/>
            <person name="Coppin E."/>
            <person name="Benkhali J.A."/>
            <person name="Couloux A."/>
            <person name="Wincker P."/>
            <person name="Debuchy R."/>
            <person name="Silar P."/>
        </authorList>
    </citation>
    <scope>GENOME REANNOTATION</scope>
    <source>
        <strain evidence="5">S / ATCC MYA-4624 / DSM 980 / FGSC 10383</strain>
    </source>
</reference>
<dbReference type="CDD" id="cd04301">
    <property type="entry name" value="NAT_SF"/>
    <property type="match status" value="1"/>
</dbReference>
<feature type="domain" description="N-acetyltransferase" evidence="2">
    <location>
        <begin position="366"/>
        <end position="446"/>
    </location>
</feature>
<reference evidence="3" key="2">
    <citation type="submission" date="2008-07" db="EMBL/GenBank/DDBJ databases">
        <authorList>
            <person name="Genoscope - CEA"/>
        </authorList>
    </citation>
    <scope>NUCLEOTIDE SEQUENCE</scope>
    <source>
        <strain evidence="3">S mat+</strain>
    </source>
</reference>
<dbReference type="VEuPathDB" id="FungiDB:PODANS_3_3520"/>
<reference evidence="4" key="4">
    <citation type="submission" date="2015-04" db="EMBL/GenBank/DDBJ databases">
        <title>Maintaining two mating types: Structure of the mating type locus and its role in heterokaryosis in Podospora anserina.</title>
        <authorList>
            <person name="Grognet P."/>
            <person name="Bidard F."/>
            <person name="Kuchly C."/>
            <person name="Chan Ho Tong L."/>
            <person name="Coppin E."/>
            <person name="Ait Benkhali J."/>
            <person name="Couloux A."/>
            <person name="Wincker P."/>
            <person name="Debuchy R."/>
            <person name="Silar P."/>
        </authorList>
    </citation>
    <scope>NUCLEOTIDE SEQUENCE</scope>
</reference>
<feature type="region of interest" description="Disordered" evidence="1">
    <location>
        <begin position="217"/>
        <end position="254"/>
    </location>
</feature>
<protein>
    <submittedName>
        <fullName evidence="3">Podospora anserina S mat+ genomic DNA chromosome 3, supercontig 2</fullName>
    </submittedName>
</protein>
<feature type="compositionally biased region" description="Polar residues" evidence="1">
    <location>
        <begin position="217"/>
        <end position="232"/>
    </location>
</feature>
<feature type="compositionally biased region" description="Polar residues" evidence="1">
    <location>
        <begin position="239"/>
        <end position="252"/>
    </location>
</feature>
<evidence type="ECO:0000313" key="4">
    <source>
        <dbReference type="EMBL" id="CDP26863.1"/>
    </source>
</evidence>
<gene>
    <name evidence="3" type="ORF">PODANS_3_3520</name>
</gene>
<dbReference type="HOGENOM" id="CLU_040076_2_0_1"/>